<organism evidence="1 2">
    <name type="scientific">Chryseobacterium carnipullorum</name>
    <dbReference type="NCBI Taxonomy" id="1124835"/>
    <lineage>
        <taxon>Bacteria</taxon>
        <taxon>Pseudomonadati</taxon>
        <taxon>Bacteroidota</taxon>
        <taxon>Flavobacteriia</taxon>
        <taxon>Flavobacteriales</taxon>
        <taxon>Weeksellaceae</taxon>
        <taxon>Chryseobacterium group</taxon>
        <taxon>Chryseobacterium</taxon>
    </lineage>
</organism>
<dbReference type="EMBL" id="CP033920">
    <property type="protein sequence ID" value="AZA49562.1"/>
    <property type="molecule type" value="Genomic_DNA"/>
</dbReference>
<proteinExistence type="predicted"/>
<evidence type="ECO:0000313" key="1">
    <source>
        <dbReference type="EMBL" id="AZA49562.1"/>
    </source>
</evidence>
<name>A0A3G6M1U5_CHRCU</name>
<dbReference type="AlphaFoldDB" id="A0A3G6M1U5"/>
<gene>
    <name evidence="1" type="ORF">EG346_15865</name>
</gene>
<dbReference type="KEGG" id="ccau:EG346_15865"/>
<sequence>MYYRMIRLRPIEIPGYLIPFILKECDGISILKDGGEYKQILIEPKSVLGQFLYARLKDEKPIREFCLTIYANTEGKKKVFSTEIINFYNAAEFSIDLSFDDLECFYKFIDSYFRTYFCFFIKGYCKGNVYKSKIKKAIDEFCDMYDLYEYGYSQNQMRILYYRYTNNGVLSLFQNNNKLNYGFFGVT</sequence>
<keyword evidence="2" id="KW-1185">Reference proteome</keyword>
<dbReference type="Proteomes" id="UP000273270">
    <property type="component" value="Chromosome"/>
</dbReference>
<evidence type="ECO:0000313" key="2">
    <source>
        <dbReference type="Proteomes" id="UP000273270"/>
    </source>
</evidence>
<accession>A0A3G6M1U5</accession>
<protein>
    <submittedName>
        <fullName evidence="1">Uncharacterized protein</fullName>
    </submittedName>
</protein>
<reference evidence="2" key="1">
    <citation type="submission" date="2018-11" db="EMBL/GenBank/DDBJ databases">
        <title>Proposal to divide the Flavobacteriaceae and reorganize its genera based on Amino Acid Identity values calculated from whole genome sequences.</title>
        <authorList>
            <person name="Nicholson A.C."/>
            <person name="Gulvik C.A."/>
            <person name="Whitney A.M."/>
            <person name="Humrighouse B.W."/>
            <person name="Bell M."/>
            <person name="Holmes B."/>
            <person name="Steigerwalt A.G."/>
            <person name="Villarma A."/>
            <person name="Sheth M."/>
            <person name="Batra D."/>
            <person name="Pryor J."/>
            <person name="Bernardet J.-F."/>
            <person name="Hugo C."/>
            <person name="Kampfer P."/>
            <person name="Newman J."/>
            <person name="McQuiston J.R."/>
        </authorList>
    </citation>
    <scope>NUCLEOTIDE SEQUENCE [LARGE SCALE GENOMIC DNA]</scope>
    <source>
        <strain evidence="2">G0188</strain>
    </source>
</reference>